<dbReference type="KEGG" id="rhoz:GXP67_12600"/>
<evidence type="ECO:0000313" key="2">
    <source>
        <dbReference type="EMBL" id="QHT67413.1"/>
    </source>
</evidence>
<feature type="transmembrane region" description="Helical" evidence="1">
    <location>
        <begin position="244"/>
        <end position="266"/>
    </location>
</feature>
<dbReference type="RefSeq" id="WP_162443444.1">
    <property type="nucleotide sequence ID" value="NZ_CP048222.1"/>
</dbReference>
<feature type="transmembrane region" description="Helical" evidence="1">
    <location>
        <begin position="328"/>
        <end position="351"/>
    </location>
</feature>
<dbReference type="AlphaFoldDB" id="A0A6C0GI94"/>
<keyword evidence="3" id="KW-1185">Reference proteome</keyword>
<keyword evidence="1" id="KW-0812">Transmembrane</keyword>
<dbReference type="Proteomes" id="UP000480178">
    <property type="component" value="Chromosome"/>
</dbReference>
<organism evidence="2 3">
    <name type="scientific">Rhodocytophaga rosea</name>
    <dbReference type="NCBI Taxonomy" id="2704465"/>
    <lineage>
        <taxon>Bacteria</taxon>
        <taxon>Pseudomonadati</taxon>
        <taxon>Bacteroidota</taxon>
        <taxon>Cytophagia</taxon>
        <taxon>Cytophagales</taxon>
        <taxon>Rhodocytophagaceae</taxon>
        <taxon>Rhodocytophaga</taxon>
    </lineage>
</organism>
<accession>A0A6C0GI94</accession>
<sequence>MNMPAEILETVNVETQSKVVYASTSKSDNYSSVESISIKDPLTTINDLRNCINKLIPIEQAADEFDLLHEPHPISDESINDRKEIIKRKKKIKKEEITDFETKQLYKLLDSLKQAEYKINNSSSNTERLSLFDDIFHVNSQVDIHIARLRMRFRSHAHVSEFCIPIVENMIHKIEHKDFKDEAKMYLNSIIVEGSKLNFDEWTKPEFEVWCDRTLNMINIMMDMVRKRIVVEQLVIKDREKRKYTYLIVTIYIVVLLSATTGAIYFQGHNLNPLPLDKAKLPLLGIPWPVLLWSLLGSFAAMIHRLNKQAIAELGSIHRWLITRPIQGIILSAAVYMMLTAGLFVISGSSIDMNSERTCSVILFISFLVGFSDKFANNVFNTFVKNYSTSENVKANTSKEPLQNI</sequence>
<name>A0A6C0GI94_9BACT</name>
<feature type="transmembrane region" description="Helical" evidence="1">
    <location>
        <begin position="286"/>
        <end position="307"/>
    </location>
</feature>
<gene>
    <name evidence="2" type="ORF">GXP67_12600</name>
</gene>
<keyword evidence="1" id="KW-1133">Transmembrane helix</keyword>
<reference evidence="2 3" key="1">
    <citation type="submission" date="2020-01" db="EMBL/GenBank/DDBJ databases">
        <authorList>
            <person name="Kim M.K."/>
        </authorList>
    </citation>
    <scope>NUCLEOTIDE SEQUENCE [LARGE SCALE GENOMIC DNA]</scope>
    <source>
        <strain evidence="2 3">172606-1</strain>
    </source>
</reference>
<evidence type="ECO:0000256" key="1">
    <source>
        <dbReference type="SAM" id="Phobius"/>
    </source>
</evidence>
<proteinExistence type="predicted"/>
<keyword evidence="1" id="KW-0472">Membrane</keyword>
<dbReference type="EMBL" id="CP048222">
    <property type="protein sequence ID" value="QHT67413.1"/>
    <property type="molecule type" value="Genomic_DNA"/>
</dbReference>
<evidence type="ECO:0000313" key="3">
    <source>
        <dbReference type="Proteomes" id="UP000480178"/>
    </source>
</evidence>
<protein>
    <submittedName>
        <fullName evidence="2">Uncharacterized protein</fullName>
    </submittedName>
</protein>